<dbReference type="STRING" id="1391654.AKJ09_02160"/>
<dbReference type="AlphaFoldDB" id="A0A0K1PQ33"/>
<name>A0A0K1PQ33_9BACT</name>
<evidence type="ECO:0000313" key="3">
    <source>
        <dbReference type="Proteomes" id="UP000064967"/>
    </source>
</evidence>
<dbReference type="Gene3D" id="3.90.25.10">
    <property type="entry name" value="UDP-galactose 4-epimerase, domain 1"/>
    <property type="match status" value="1"/>
</dbReference>
<dbReference type="SUPFAM" id="SSF51735">
    <property type="entry name" value="NAD(P)-binding Rossmann-fold domains"/>
    <property type="match status" value="1"/>
</dbReference>
<protein>
    <submittedName>
        <fullName evidence="2">NADPH:quinone oxidoreductase 2</fullName>
    </submittedName>
</protein>
<feature type="domain" description="NmrA-like" evidence="1">
    <location>
        <begin position="1"/>
        <end position="287"/>
    </location>
</feature>
<gene>
    <name evidence="2" type="ORF">AKJ09_02160</name>
</gene>
<reference evidence="2 3" key="1">
    <citation type="submission" date="2015-08" db="EMBL/GenBank/DDBJ databases">
        <authorList>
            <person name="Babu N.S."/>
            <person name="Beckwith C.J."/>
            <person name="Beseler K.G."/>
            <person name="Brison A."/>
            <person name="Carone J.V."/>
            <person name="Caskin T.P."/>
            <person name="Diamond M."/>
            <person name="Durham M.E."/>
            <person name="Foxe J.M."/>
            <person name="Go M."/>
            <person name="Henderson B.A."/>
            <person name="Jones I.B."/>
            <person name="McGettigan J.A."/>
            <person name="Micheletti S.J."/>
            <person name="Nasrallah M.E."/>
            <person name="Ortiz D."/>
            <person name="Piller C.R."/>
            <person name="Privatt S.R."/>
            <person name="Schneider S.L."/>
            <person name="Sharp S."/>
            <person name="Smith T.C."/>
            <person name="Stanton J.D."/>
            <person name="Ullery H.E."/>
            <person name="Wilson R.J."/>
            <person name="Serrano M.G."/>
            <person name="Buck G."/>
            <person name="Lee V."/>
            <person name="Wang Y."/>
            <person name="Carvalho R."/>
            <person name="Voegtly L."/>
            <person name="Shi R."/>
            <person name="Duckworth R."/>
            <person name="Johnson A."/>
            <person name="Loviza R."/>
            <person name="Walstead R."/>
            <person name="Shah Z."/>
            <person name="Kiflezghi M."/>
            <person name="Wade K."/>
            <person name="Ball S.L."/>
            <person name="Bradley K.W."/>
            <person name="Asai D.J."/>
            <person name="Bowman C.A."/>
            <person name="Russell D.A."/>
            <person name="Pope W.H."/>
            <person name="Jacobs-Sera D."/>
            <person name="Hendrix R.W."/>
            <person name="Hatfull G.F."/>
        </authorList>
    </citation>
    <scope>NUCLEOTIDE SEQUENCE [LARGE SCALE GENOMIC DNA]</scope>
    <source>
        <strain evidence="2 3">DSM 27648</strain>
    </source>
</reference>
<dbReference type="KEGG" id="llu:AKJ09_02160"/>
<organism evidence="2 3">
    <name type="scientific">Labilithrix luteola</name>
    <dbReference type="NCBI Taxonomy" id="1391654"/>
    <lineage>
        <taxon>Bacteria</taxon>
        <taxon>Pseudomonadati</taxon>
        <taxon>Myxococcota</taxon>
        <taxon>Polyangia</taxon>
        <taxon>Polyangiales</taxon>
        <taxon>Labilitrichaceae</taxon>
        <taxon>Labilithrix</taxon>
    </lineage>
</organism>
<dbReference type="InterPro" id="IPR036291">
    <property type="entry name" value="NAD(P)-bd_dom_sf"/>
</dbReference>
<dbReference type="PANTHER" id="PTHR47129:SF1">
    <property type="entry name" value="NMRA-LIKE DOMAIN-CONTAINING PROTEIN"/>
    <property type="match status" value="1"/>
</dbReference>
<evidence type="ECO:0000313" key="2">
    <source>
        <dbReference type="EMBL" id="AKU95496.1"/>
    </source>
</evidence>
<dbReference type="OrthoDB" id="267890at2"/>
<keyword evidence="3" id="KW-1185">Reference proteome</keyword>
<proteinExistence type="predicted"/>
<dbReference type="Pfam" id="PF05368">
    <property type="entry name" value="NmrA"/>
    <property type="match status" value="1"/>
</dbReference>
<dbReference type="Gene3D" id="3.40.50.720">
    <property type="entry name" value="NAD(P)-binding Rossmann-like Domain"/>
    <property type="match status" value="1"/>
</dbReference>
<dbReference type="RefSeq" id="WP_146646934.1">
    <property type="nucleotide sequence ID" value="NZ_CP012333.1"/>
</dbReference>
<evidence type="ECO:0000259" key="1">
    <source>
        <dbReference type="Pfam" id="PF05368"/>
    </source>
</evidence>
<sequence length="297" mass="31712">MTDTILVTGASGRLGRAVVRHLVDTYEIEPTRVIATTRDPAKLSDMTARGIQVRAASFDDPSGLDRAFAGATKVLVISTDELDLEGGKRLRQHVAAVAAAKRAGASYVSYTSMIRPEPGSPVLFANDHFGTEQAIRASGLAFTIFRANSYHENLFLSLPAVFATGRWYTSAGEGRVAYAGRDDMAAAIAACLASPITESTTLDLTGPVAYSNAEVARMVTAVTGRSIEIVPLSDAALTDALKSNGVPEPFARLLASVDANTRMGNSDVESDVLERLLRRKPTSLERFIQANEHGWAL</sequence>
<dbReference type="PANTHER" id="PTHR47129">
    <property type="entry name" value="QUINONE OXIDOREDUCTASE 2"/>
    <property type="match status" value="1"/>
</dbReference>
<dbReference type="EMBL" id="CP012333">
    <property type="protein sequence ID" value="AKU95496.1"/>
    <property type="molecule type" value="Genomic_DNA"/>
</dbReference>
<dbReference type="InterPro" id="IPR052718">
    <property type="entry name" value="NmrA-type_oxidoreductase"/>
</dbReference>
<dbReference type="Proteomes" id="UP000064967">
    <property type="component" value="Chromosome"/>
</dbReference>
<dbReference type="InterPro" id="IPR008030">
    <property type="entry name" value="NmrA-like"/>
</dbReference>
<accession>A0A0K1PQ33</accession>